<gene>
    <name evidence="1" type="ORF">BYL167_LOCUS34482</name>
    <name evidence="2" type="ORF">SMN809_LOCUS38122</name>
</gene>
<comment type="caution">
    <text evidence="1">The sequence shown here is derived from an EMBL/GenBank/DDBJ whole genome shotgun (WGS) entry which is preliminary data.</text>
</comment>
<protein>
    <submittedName>
        <fullName evidence="1">Uncharacterized protein</fullName>
    </submittedName>
</protein>
<dbReference type="Proteomes" id="UP000681967">
    <property type="component" value="Unassembled WGS sequence"/>
</dbReference>
<dbReference type="AlphaFoldDB" id="A0A8S2WZI6"/>
<reference evidence="1" key="1">
    <citation type="submission" date="2021-02" db="EMBL/GenBank/DDBJ databases">
        <authorList>
            <person name="Nowell W R."/>
        </authorList>
    </citation>
    <scope>NUCLEOTIDE SEQUENCE</scope>
</reference>
<organism evidence="1 3">
    <name type="scientific">Rotaria magnacalcarata</name>
    <dbReference type="NCBI Taxonomy" id="392030"/>
    <lineage>
        <taxon>Eukaryota</taxon>
        <taxon>Metazoa</taxon>
        <taxon>Spiralia</taxon>
        <taxon>Gnathifera</taxon>
        <taxon>Rotifera</taxon>
        <taxon>Eurotatoria</taxon>
        <taxon>Bdelloidea</taxon>
        <taxon>Philodinida</taxon>
        <taxon>Philodinidae</taxon>
        <taxon>Rotaria</taxon>
    </lineage>
</organism>
<dbReference type="EMBL" id="CAJOBH010069901">
    <property type="protein sequence ID" value="CAF4467076.1"/>
    <property type="molecule type" value="Genomic_DNA"/>
</dbReference>
<evidence type="ECO:0000313" key="1">
    <source>
        <dbReference type="EMBL" id="CAF4467076.1"/>
    </source>
</evidence>
<evidence type="ECO:0000313" key="3">
    <source>
        <dbReference type="Proteomes" id="UP000681967"/>
    </source>
</evidence>
<feature type="non-terminal residue" evidence="1">
    <location>
        <position position="26"/>
    </location>
</feature>
<accession>A0A8S2WZI6</accession>
<dbReference type="Proteomes" id="UP000676336">
    <property type="component" value="Unassembled WGS sequence"/>
</dbReference>
<proteinExistence type="predicted"/>
<evidence type="ECO:0000313" key="2">
    <source>
        <dbReference type="EMBL" id="CAF4577237.1"/>
    </source>
</evidence>
<dbReference type="EMBL" id="CAJOBI010098710">
    <property type="protein sequence ID" value="CAF4577237.1"/>
    <property type="molecule type" value="Genomic_DNA"/>
</dbReference>
<sequence>MIDGSPPYINEQPFRAMCKIAMQEEP</sequence>
<name>A0A8S2WZI6_9BILA</name>